<keyword evidence="3 6" id="KW-0812">Transmembrane</keyword>
<evidence type="ECO:0008006" key="9">
    <source>
        <dbReference type="Google" id="ProtNLM"/>
    </source>
</evidence>
<accession>A0A318QHS3</accession>
<evidence type="ECO:0000256" key="3">
    <source>
        <dbReference type="ARBA" id="ARBA00022692"/>
    </source>
</evidence>
<dbReference type="PANTHER" id="PTHR43124">
    <property type="entry name" value="PURINE EFFLUX PUMP PBUE"/>
    <property type="match status" value="1"/>
</dbReference>
<evidence type="ECO:0000313" key="8">
    <source>
        <dbReference type="Proteomes" id="UP000247609"/>
    </source>
</evidence>
<evidence type="ECO:0000256" key="5">
    <source>
        <dbReference type="ARBA" id="ARBA00023136"/>
    </source>
</evidence>
<evidence type="ECO:0000256" key="4">
    <source>
        <dbReference type="ARBA" id="ARBA00022989"/>
    </source>
</evidence>
<feature type="transmembrane region" description="Helical" evidence="6">
    <location>
        <begin position="358"/>
        <end position="380"/>
    </location>
</feature>
<gene>
    <name evidence="7" type="ORF">CFR71_00080</name>
</gene>
<dbReference type="RefSeq" id="WP_110525461.1">
    <property type="nucleotide sequence ID" value="NZ_NOXG01000001.1"/>
</dbReference>
<protein>
    <recommendedName>
        <fullName evidence="9">MFS transporter</fullName>
    </recommendedName>
</protein>
<name>A0A318QHS3_9PROT</name>
<feature type="transmembrane region" description="Helical" evidence="6">
    <location>
        <begin position="51"/>
        <end position="72"/>
    </location>
</feature>
<dbReference type="InterPro" id="IPR011701">
    <property type="entry name" value="MFS"/>
</dbReference>
<sequence length="396" mass="42138">MPKQDRYPTSGLCGLIAIAAFAGLANASLLCAPVIATQLMTELGLDARRVGLFFSMEFGGYCLAGLGGRWLLPGMPWRLIVLVSVAVVIMGDLIAILCLHYFIALLFVRLITATFSAMLGIVAMSSANRRADRGRAYGIYILGQCMTGVIGLALLPALFTHYGIRSYFILLPMLFIALSWLGLFLARGGTGTRPANDGHVSISSGFPVLLRRIAVLLFYMGLSGVWTFSGAISTRAGINALHGGALMSGAAFAGVMGSALAAWYGRRPNINGAMFMGYGVLIGALLILMLPTMAGFIAGIVSFKFAWTFVIPFIFATIGQQDKKGEVIAEVNLLAGLGLSVAPWLAGQIVAFGNLPTLLLVECILLLVSAGSVYWMQIYARSNVPDMSMISENRGN</sequence>
<dbReference type="EMBL" id="NOXG01000001">
    <property type="protein sequence ID" value="PYD76808.1"/>
    <property type="molecule type" value="Genomic_DNA"/>
</dbReference>
<comment type="caution">
    <text evidence="7">The sequence shown here is derived from an EMBL/GenBank/DDBJ whole genome shotgun (WGS) entry which is preliminary data.</text>
</comment>
<comment type="subcellular location">
    <subcellularLocation>
        <location evidence="1">Cell membrane</location>
        <topology evidence="1">Multi-pass membrane protein</topology>
    </subcellularLocation>
</comment>
<proteinExistence type="predicted"/>
<feature type="transmembrane region" description="Helical" evidence="6">
    <location>
        <begin position="244"/>
        <end position="265"/>
    </location>
</feature>
<feature type="transmembrane region" description="Helical" evidence="6">
    <location>
        <begin position="79"/>
        <end position="102"/>
    </location>
</feature>
<feature type="transmembrane region" description="Helical" evidence="6">
    <location>
        <begin position="296"/>
        <end position="319"/>
    </location>
</feature>
<feature type="transmembrane region" description="Helical" evidence="6">
    <location>
        <begin position="108"/>
        <end position="127"/>
    </location>
</feature>
<feature type="transmembrane region" description="Helical" evidence="6">
    <location>
        <begin position="331"/>
        <end position="352"/>
    </location>
</feature>
<dbReference type="Gene3D" id="1.20.1250.20">
    <property type="entry name" value="MFS general substrate transporter like domains"/>
    <property type="match status" value="1"/>
</dbReference>
<dbReference type="InterPro" id="IPR050189">
    <property type="entry name" value="MFS_Efflux_Transporters"/>
</dbReference>
<dbReference type="Pfam" id="PF07690">
    <property type="entry name" value="MFS_1"/>
    <property type="match status" value="1"/>
</dbReference>
<evidence type="ECO:0000256" key="6">
    <source>
        <dbReference type="SAM" id="Phobius"/>
    </source>
</evidence>
<evidence type="ECO:0000313" key="7">
    <source>
        <dbReference type="EMBL" id="PYD76808.1"/>
    </source>
</evidence>
<dbReference type="AlphaFoldDB" id="A0A318QHS3"/>
<feature type="transmembrane region" description="Helical" evidence="6">
    <location>
        <begin position="165"/>
        <end position="186"/>
    </location>
</feature>
<dbReference type="SUPFAM" id="SSF103473">
    <property type="entry name" value="MFS general substrate transporter"/>
    <property type="match status" value="1"/>
</dbReference>
<dbReference type="GO" id="GO:0022857">
    <property type="term" value="F:transmembrane transporter activity"/>
    <property type="evidence" value="ECO:0007669"/>
    <property type="project" value="InterPro"/>
</dbReference>
<reference evidence="7 8" key="1">
    <citation type="submission" date="2017-07" db="EMBL/GenBank/DDBJ databases">
        <title>A draft genome sequence of Komagataeibacter sp. T5K1.</title>
        <authorList>
            <person name="Skraban J."/>
            <person name="Cleenwerck I."/>
            <person name="Vandamme P."/>
            <person name="Trcek J."/>
        </authorList>
    </citation>
    <scope>NUCLEOTIDE SEQUENCE [LARGE SCALE GENOMIC DNA]</scope>
    <source>
        <strain evidence="7 8">T5K1</strain>
    </source>
</reference>
<keyword evidence="5 6" id="KW-0472">Membrane</keyword>
<feature type="transmembrane region" description="Helical" evidence="6">
    <location>
        <begin position="213"/>
        <end position="232"/>
    </location>
</feature>
<dbReference type="Proteomes" id="UP000247609">
    <property type="component" value="Unassembled WGS sequence"/>
</dbReference>
<dbReference type="InterPro" id="IPR036259">
    <property type="entry name" value="MFS_trans_sf"/>
</dbReference>
<feature type="transmembrane region" description="Helical" evidence="6">
    <location>
        <begin position="272"/>
        <end position="290"/>
    </location>
</feature>
<keyword evidence="4 6" id="KW-1133">Transmembrane helix</keyword>
<dbReference type="GO" id="GO:0005886">
    <property type="term" value="C:plasma membrane"/>
    <property type="evidence" value="ECO:0007669"/>
    <property type="project" value="UniProtKB-SubCell"/>
</dbReference>
<evidence type="ECO:0000256" key="1">
    <source>
        <dbReference type="ARBA" id="ARBA00004651"/>
    </source>
</evidence>
<evidence type="ECO:0000256" key="2">
    <source>
        <dbReference type="ARBA" id="ARBA00022475"/>
    </source>
</evidence>
<dbReference type="PANTHER" id="PTHR43124:SF10">
    <property type="entry name" value="PURINE EFFLUX PUMP PBUE"/>
    <property type="match status" value="1"/>
</dbReference>
<keyword evidence="2" id="KW-1003">Cell membrane</keyword>
<feature type="transmembrane region" description="Helical" evidence="6">
    <location>
        <begin position="139"/>
        <end position="159"/>
    </location>
</feature>
<organism evidence="7 8">
    <name type="scientific">Novacetimonas pomaceti</name>
    <dbReference type="NCBI Taxonomy" id="2021998"/>
    <lineage>
        <taxon>Bacteria</taxon>
        <taxon>Pseudomonadati</taxon>
        <taxon>Pseudomonadota</taxon>
        <taxon>Alphaproteobacteria</taxon>
        <taxon>Acetobacterales</taxon>
        <taxon>Acetobacteraceae</taxon>
        <taxon>Novacetimonas</taxon>
    </lineage>
</organism>